<reference evidence="1 2" key="1">
    <citation type="submission" date="2016-12" db="EMBL/GenBank/DDBJ databases">
        <authorList>
            <person name="Song W.-J."/>
            <person name="Kurnit D.M."/>
        </authorList>
    </citation>
    <scope>NUCLEOTIDE SEQUENCE [LARGE SCALE GENOMIC DNA]</scope>
    <source>
        <strain evidence="1 2">DSM 43162</strain>
    </source>
</reference>
<accession>A0A1M7UZC8</accession>
<evidence type="ECO:0000313" key="2">
    <source>
        <dbReference type="Proteomes" id="UP000184428"/>
    </source>
</evidence>
<dbReference type="EMBL" id="FRDM01000044">
    <property type="protein sequence ID" value="SHN88391.1"/>
    <property type="molecule type" value="Genomic_DNA"/>
</dbReference>
<evidence type="ECO:0000313" key="1">
    <source>
        <dbReference type="EMBL" id="SHN88391.1"/>
    </source>
</evidence>
<sequence>MGTHVLTGLFLVGPFGPRVRAVGDAEDERVGRPAQQVATGMGR</sequence>
<name>A0A1M7UZC8_9ACTN</name>
<proteinExistence type="predicted"/>
<organism evidence="1 2">
    <name type="scientific">Geodermatophilus obscurus</name>
    <dbReference type="NCBI Taxonomy" id="1861"/>
    <lineage>
        <taxon>Bacteria</taxon>
        <taxon>Bacillati</taxon>
        <taxon>Actinomycetota</taxon>
        <taxon>Actinomycetes</taxon>
        <taxon>Geodermatophilales</taxon>
        <taxon>Geodermatophilaceae</taxon>
        <taxon>Geodermatophilus</taxon>
    </lineage>
</organism>
<gene>
    <name evidence="1" type="ORF">SAMN05660350_04490</name>
</gene>
<dbReference type="AlphaFoldDB" id="A0A1M7UZC8"/>
<dbReference type="Proteomes" id="UP000184428">
    <property type="component" value="Unassembled WGS sequence"/>
</dbReference>
<protein>
    <submittedName>
        <fullName evidence="1">Uncharacterized protein</fullName>
    </submittedName>
</protein>